<dbReference type="Pfam" id="PF00535">
    <property type="entry name" value="Glycos_transf_2"/>
    <property type="match status" value="1"/>
</dbReference>
<name>A0ABW0GKI7_9MICO</name>
<dbReference type="EC" id="2.4.-.-" evidence="6"/>
<protein>
    <submittedName>
        <fullName evidence="6">Glycosyltransferase family 2 protein</fullName>
        <ecNumber evidence="6">2.4.-.-</ecNumber>
    </submittedName>
</protein>
<gene>
    <name evidence="6" type="ORF">ACFPJ6_06365</name>
</gene>
<accession>A0ABW0GKI7</accession>
<keyword evidence="7" id="KW-1185">Reference proteome</keyword>
<dbReference type="InterPro" id="IPR050834">
    <property type="entry name" value="Glycosyltransf_2"/>
</dbReference>
<evidence type="ECO:0000313" key="6">
    <source>
        <dbReference type="EMBL" id="MFC5380408.1"/>
    </source>
</evidence>
<evidence type="ECO:0000256" key="2">
    <source>
        <dbReference type="ARBA" id="ARBA00022676"/>
    </source>
</evidence>
<evidence type="ECO:0000256" key="3">
    <source>
        <dbReference type="ARBA" id="ARBA00022679"/>
    </source>
</evidence>
<dbReference type="GO" id="GO:0016757">
    <property type="term" value="F:glycosyltransferase activity"/>
    <property type="evidence" value="ECO:0007669"/>
    <property type="project" value="UniProtKB-KW"/>
</dbReference>
<organism evidence="6 7">
    <name type="scientific">Aquipuribacter nitratireducens</name>
    <dbReference type="NCBI Taxonomy" id="650104"/>
    <lineage>
        <taxon>Bacteria</taxon>
        <taxon>Bacillati</taxon>
        <taxon>Actinomycetota</taxon>
        <taxon>Actinomycetes</taxon>
        <taxon>Micrococcales</taxon>
        <taxon>Intrasporangiaceae</taxon>
        <taxon>Aquipuribacter</taxon>
    </lineage>
</organism>
<evidence type="ECO:0000256" key="4">
    <source>
        <dbReference type="SAM" id="MobiDB-lite"/>
    </source>
</evidence>
<dbReference type="InterPro" id="IPR029044">
    <property type="entry name" value="Nucleotide-diphossugar_trans"/>
</dbReference>
<dbReference type="SUPFAM" id="SSF53448">
    <property type="entry name" value="Nucleotide-diphospho-sugar transferases"/>
    <property type="match status" value="1"/>
</dbReference>
<proteinExistence type="inferred from homology"/>
<dbReference type="InterPro" id="IPR001173">
    <property type="entry name" value="Glyco_trans_2-like"/>
</dbReference>
<feature type="region of interest" description="Disordered" evidence="4">
    <location>
        <begin position="1"/>
        <end position="22"/>
    </location>
</feature>
<dbReference type="PANTHER" id="PTHR43685:SF5">
    <property type="entry name" value="GLYCOSYLTRANSFERASE EPSE-RELATED"/>
    <property type="match status" value="1"/>
</dbReference>
<keyword evidence="2 6" id="KW-0328">Glycosyltransferase</keyword>
<dbReference type="Proteomes" id="UP001596122">
    <property type="component" value="Unassembled WGS sequence"/>
</dbReference>
<reference evidence="7" key="1">
    <citation type="journal article" date="2019" name="Int. J. Syst. Evol. Microbiol.">
        <title>The Global Catalogue of Microorganisms (GCM) 10K type strain sequencing project: providing services to taxonomists for standard genome sequencing and annotation.</title>
        <authorList>
            <consortium name="The Broad Institute Genomics Platform"/>
            <consortium name="The Broad Institute Genome Sequencing Center for Infectious Disease"/>
            <person name="Wu L."/>
            <person name="Ma J."/>
        </authorList>
    </citation>
    <scope>NUCLEOTIDE SEQUENCE [LARGE SCALE GENOMIC DNA]</scope>
    <source>
        <strain evidence="7">CCUG 43114</strain>
    </source>
</reference>
<dbReference type="Gene3D" id="3.90.550.10">
    <property type="entry name" value="Spore Coat Polysaccharide Biosynthesis Protein SpsA, Chain A"/>
    <property type="match status" value="1"/>
</dbReference>
<evidence type="ECO:0000256" key="1">
    <source>
        <dbReference type="ARBA" id="ARBA00006739"/>
    </source>
</evidence>
<feature type="domain" description="Glycosyltransferase 2-like" evidence="5">
    <location>
        <begin position="46"/>
        <end position="176"/>
    </location>
</feature>
<evidence type="ECO:0000313" key="7">
    <source>
        <dbReference type="Proteomes" id="UP001596122"/>
    </source>
</evidence>
<dbReference type="EMBL" id="JBHSLD010000007">
    <property type="protein sequence ID" value="MFC5380408.1"/>
    <property type="molecule type" value="Genomic_DNA"/>
</dbReference>
<dbReference type="RefSeq" id="WP_340268317.1">
    <property type="nucleotide sequence ID" value="NZ_JBBEOG010000002.1"/>
</dbReference>
<evidence type="ECO:0000259" key="5">
    <source>
        <dbReference type="Pfam" id="PF00535"/>
    </source>
</evidence>
<keyword evidence="3 6" id="KW-0808">Transferase</keyword>
<comment type="similarity">
    <text evidence="1">Belongs to the glycosyltransferase 2 family.</text>
</comment>
<comment type="caution">
    <text evidence="6">The sequence shown here is derived from an EMBL/GenBank/DDBJ whole genome shotgun (WGS) entry which is preliminary data.</text>
</comment>
<sequence length="297" mass="31449">MTHRSYGPATATRSSGDGPPPWTVVVMTRDRLPGLEGSLPHHEGPVVVVDNGSRDGTVEALAGREGVRVLALGENRGATARTVGARAAGTELVAFADDDSWWAPGALARAAEHFAAHPRLGLLAARVLVGPEERPDPVNAVMAASPLGRTRAGDVLPGPAVLGFLACGAVVRREAFLSVGGFDPVVFFRGEEERVALDLAAAGWACAYVDDVVAHHHPSSSRAPRPAALAEEARNDVLTAVMRRPWRVVVRRAVRAWRAGGPRRRGVAATLPRLPAALRARRRLPADVERQAALLDP</sequence>
<dbReference type="PANTHER" id="PTHR43685">
    <property type="entry name" value="GLYCOSYLTRANSFERASE"/>
    <property type="match status" value="1"/>
</dbReference>